<dbReference type="PANTHER" id="PTHR12289:SF41">
    <property type="entry name" value="FAILED AXON CONNECTIONS-RELATED"/>
    <property type="match status" value="1"/>
</dbReference>
<dbReference type="SFLD" id="SFLDG01180">
    <property type="entry name" value="SUF1"/>
    <property type="match status" value="1"/>
</dbReference>
<dbReference type="OrthoDB" id="5809458at2759"/>
<evidence type="ECO:0000313" key="3">
    <source>
        <dbReference type="EMBL" id="RAL12428.1"/>
    </source>
</evidence>
<dbReference type="VEuPathDB" id="FungiDB:BO97DRAFT_390042"/>
<dbReference type="SFLD" id="SFLDS00019">
    <property type="entry name" value="Glutathione_Transferase_(cytos"/>
    <property type="match status" value="1"/>
</dbReference>
<accession>A0A395HZW6</accession>
<feature type="domain" description="Thioredoxin-like fold" evidence="2">
    <location>
        <begin position="25"/>
        <end position="126"/>
    </location>
</feature>
<dbReference type="SFLD" id="SFLDG01200">
    <property type="entry name" value="SUF1.1"/>
    <property type="match status" value="1"/>
</dbReference>
<evidence type="ECO:0000259" key="2">
    <source>
        <dbReference type="Pfam" id="PF17172"/>
    </source>
</evidence>
<dbReference type="GeneID" id="37198032"/>
<evidence type="ECO:0000256" key="1">
    <source>
        <dbReference type="ARBA" id="ARBA00006475"/>
    </source>
</evidence>
<dbReference type="InterPro" id="IPR040079">
    <property type="entry name" value="Glutathione_S-Trfase"/>
</dbReference>
<dbReference type="InterPro" id="IPR036282">
    <property type="entry name" value="Glutathione-S-Trfase_C_sf"/>
</dbReference>
<dbReference type="PANTHER" id="PTHR12289">
    <property type="entry name" value="METAXIN RELATED"/>
    <property type="match status" value="1"/>
</dbReference>
<dbReference type="STRING" id="1450537.A0A395HZW6"/>
<dbReference type="InterPro" id="IPR050931">
    <property type="entry name" value="Mito_Protein_Transport_Metaxin"/>
</dbReference>
<dbReference type="InterPro" id="IPR026928">
    <property type="entry name" value="FAX/IsoI-like"/>
</dbReference>
<dbReference type="Pfam" id="PF17172">
    <property type="entry name" value="GST_N_4"/>
    <property type="match status" value="1"/>
</dbReference>
<keyword evidence="3" id="KW-0808">Transferase</keyword>
<dbReference type="AlphaFoldDB" id="A0A395HZW6"/>
<proteinExistence type="inferred from homology"/>
<dbReference type="Proteomes" id="UP000248961">
    <property type="component" value="Unassembled WGS sequence"/>
</dbReference>
<dbReference type="GO" id="GO:0016740">
    <property type="term" value="F:transferase activity"/>
    <property type="evidence" value="ECO:0007669"/>
    <property type="project" value="UniProtKB-KW"/>
</dbReference>
<dbReference type="InterPro" id="IPR012336">
    <property type="entry name" value="Thioredoxin-like_fold"/>
</dbReference>
<comment type="similarity">
    <text evidence="1">Belongs to the FAX family.</text>
</comment>
<evidence type="ECO:0000313" key="4">
    <source>
        <dbReference type="Proteomes" id="UP000248961"/>
    </source>
</evidence>
<dbReference type="RefSeq" id="XP_025551582.1">
    <property type="nucleotide sequence ID" value="XM_025693743.1"/>
</dbReference>
<reference evidence="3 4" key="1">
    <citation type="submission" date="2018-02" db="EMBL/GenBank/DDBJ databases">
        <title>The genomes of Aspergillus section Nigri reveals drivers in fungal speciation.</title>
        <authorList>
            <consortium name="DOE Joint Genome Institute"/>
            <person name="Vesth T.C."/>
            <person name="Nybo J."/>
            <person name="Theobald S."/>
            <person name="Brandl J."/>
            <person name="Frisvad J.C."/>
            <person name="Nielsen K.F."/>
            <person name="Lyhne E.K."/>
            <person name="Kogle M.E."/>
            <person name="Kuo A."/>
            <person name="Riley R."/>
            <person name="Clum A."/>
            <person name="Nolan M."/>
            <person name="Lipzen A."/>
            <person name="Salamov A."/>
            <person name="Henrissat B."/>
            <person name="Wiebenga A."/>
            <person name="De vries R.P."/>
            <person name="Grigoriev I.V."/>
            <person name="Mortensen U.H."/>
            <person name="Andersen M.R."/>
            <person name="Baker S.E."/>
        </authorList>
    </citation>
    <scope>NUCLEOTIDE SEQUENCE [LARGE SCALE GENOMIC DNA]</scope>
    <source>
        <strain evidence="3 4">CBS 101889</strain>
    </source>
</reference>
<gene>
    <name evidence="3" type="ORF">BO97DRAFT_390042</name>
</gene>
<dbReference type="EMBL" id="KZ824283">
    <property type="protein sequence ID" value="RAL12428.1"/>
    <property type="molecule type" value="Genomic_DNA"/>
</dbReference>
<organism evidence="3 4">
    <name type="scientific">Aspergillus homomorphus (strain CBS 101889)</name>
    <dbReference type="NCBI Taxonomy" id="1450537"/>
    <lineage>
        <taxon>Eukaryota</taxon>
        <taxon>Fungi</taxon>
        <taxon>Dikarya</taxon>
        <taxon>Ascomycota</taxon>
        <taxon>Pezizomycotina</taxon>
        <taxon>Eurotiomycetes</taxon>
        <taxon>Eurotiomycetidae</taxon>
        <taxon>Eurotiales</taxon>
        <taxon>Aspergillaceae</taxon>
        <taxon>Aspergillus</taxon>
        <taxon>Aspergillus subgen. Circumdati</taxon>
    </lineage>
</organism>
<name>A0A395HZW6_ASPHC</name>
<keyword evidence="4" id="KW-1185">Reference proteome</keyword>
<dbReference type="SUPFAM" id="SSF47616">
    <property type="entry name" value="GST C-terminal domain-like"/>
    <property type="match status" value="1"/>
</dbReference>
<protein>
    <submittedName>
        <fullName evidence="3">Glutathione S-transferase</fullName>
    </submittedName>
</protein>
<sequence>MDVSTTPEITLYRGFPYPGQYTWSPFVTKLEARLRFARVSYRTATGSPLRSPRGKIPYVDITHPKTGTKTTISDSALIARGLVEDGVLPDINGDLEPQEKVLDAGVRAMLEDRLYFFQSHEKWVENYYEMRRHVLQALPYPAQIAVGYFIYRKQTQMLYDQGTMRFTSEELKGFKEEIWATLNELLVWERAKKETDGPFWVLGGEEPTEADAALFGFIVGVLICSACPESQAIVRSFPAVVNYARRIHERYFPEYTYWE</sequence>
<dbReference type="GO" id="GO:0005737">
    <property type="term" value="C:cytoplasm"/>
    <property type="evidence" value="ECO:0007669"/>
    <property type="project" value="TreeGrafter"/>
</dbReference>